<dbReference type="Proteomes" id="UP000278587">
    <property type="component" value="Unassembled WGS sequence"/>
</dbReference>
<dbReference type="AlphaFoldDB" id="A0A0P9PW52"/>
<dbReference type="InterPro" id="IPR000120">
    <property type="entry name" value="Amidase"/>
</dbReference>
<reference evidence="2 3" key="1">
    <citation type="submission" date="2018-08" db="EMBL/GenBank/DDBJ databases">
        <title>Recombination of ecologically and evolutionarily significant loci maintains genetic cohesion in the Pseudomonas syringae species complex.</title>
        <authorList>
            <person name="Dillon M."/>
            <person name="Thakur S."/>
            <person name="Almeida R.N.D."/>
            <person name="Weir B.S."/>
            <person name="Guttman D.S."/>
        </authorList>
    </citation>
    <scope>NUCLEOTIDE SEQUENCE [LARGE SCALE GENOMIC DNA]</scope>
    <source>
        <strain evidence="2 3">ICMP 4086</strain>
    </source>
</reference>
<evidence type="ECO:0000256" key="1">
    <source>
        <dbReference type="ARBA" id="ARBA00009199"/>
    </source>
</evidence>
<comment type="caution">
    <text evidence="2">The sequence shown here is derived from an EMBL/GenBank/DDBJ whole genome shotgun (WGS) entry which is preliminary data.</text>
</comment>
<protein>
    <submittedName>
        <fullName evidence="2">Amidase protein</fullName>
    </submittedName>
</protein>
<dbReference type="SUPFAM" id="SSF75304">
    <property type="entry name" value="Amidase signature (AS) enzymes"/>
    <property type="match status" value="1"/>
</dbReference>
<dbReference type="InterPro" id="IPR023631">
    <property type="entry name" value="Amidase_dom"/>
</dbReference>
<evidence type="ECO:0000313" key="2">
    <source>
        <dbReference type="EMBL" id="RMM14364.1"/>
    </source>
</evidence>
<comment type="similarity">
    <text evidence="1">Belongs to the amidase family.</text>
</comment>
<organism evidence="2 3">
    <name type="scientific">Pseudomonas caricapapayae</name>
    <dbReference type="NCBI Taxonomy" id="46678"/>
    <lineage>
        <taxon>Bacteria</taxon>
        <taxon>Pseudomonadati</taxon>
        <taxon>Pseudomonadota</taxon>
        <taxon>Gammaproteobacteria</taxon>
        <taxon>Pseudomonadales</taxon>
        <taxon>Pseudomonadaceae</taxon>
        <taxon>Pseudomonas</taxon>
    </lineage>
</organism>
<dbReference type="EMBL" id="RBOC01000026">
    <property type="protein sequence ID" value="RMM14364.1"/>
    <property type="molecule type" value="Genomic_DNA"/>
</dbReference>
<evidence type="ECO:0000313" key="3">
    <source>
        <dbReference type="Proteomes" id="UP000278587"/>
    </source>
</evidence>
<name>A0A0P9PW52_9PSED</name>
<dbReference type="GO" id="GO:0003824">
    <property type="term" value="F:catalytic activity"/>
    <property type="evidence" value="ECO:0007669"/>
    <property type="project" value="InterPro"/>
</dbReference>
<gene>
    <name evidence="2" type="ORF">ALQ84_05360</name>
</gene>
<dbReference type="Pfam" id="PF01425">
    <property type="entry name" value="Amidase"/>
    <property type="match status" value="1"/>
</dbReference>
<dbReference type="PANTHER" id="PTHR11895:SF7">
    <property type="entry name" value="GLUTAMYL-TRNA(GLN) AMIDOTRANSFERASE SUBUNIT A, MITOCHONDRIAL"/>
    <property type="match status" value="1"/>
</dbReference>
<dbReference type="PANTHER" id="PTHR11895">
    <property type="entry name" value="TRANSAMIDASE"/>
    <property type="match status" value="1"/>
</dbReference>
<accession>A0A0P9PW52</accession>
<proteinExistence type="inferred from homology"/>
<dbReference type="Gene3D" id="3.90.1300.10">
    <property type="entry name" value="Amidase signature (AS) domain"/>
    <property type="match status" value="1"/>
</dbReference>
<sequence length="546" mass="58120">MVLFSSSGCFKCAPQLGEWRLLPFFSTATVLLQNLKPQIQYIQQNPLDSSLPAECNAPTVVYVEHCAEVLTLIEPKPSSMPTVIEAAALVRKGCMTSIRLTELCLAAIETHNPTLNAFGDVYAEVALEQAWSMTAELQRGQVRGPLHGIPFGIKDLFSTAGLRTTRGSLTALDSVPVQDAPIIRRLKDAGAIILGKTATTEFGWTGASTSRVFGNGRNPWDPTLTSGGSSSGSAIAVAARMVPATLGSDGGGSVRIPGSFCGAFALKGTLGRIPTWPWSATEMLSHAGPITRTVRDSALLFDILSGPDPLDHQALPAPGESFLARCDQPLDPLRIGFCPTLFDTPVDPQIAAAVDAAVGNIARSLPVTVSTLKSDWQDPLATFETLWVAGRGIAYGKALAQQMEQLDPGFADLIRRSAQYSLSDYLQALQQRAAFANQVHALFEDYDLLIMPTLPILPFAADDVAPAGYTGQDGAVPWARWTPFTYPFNITGNPAASLPCGWSAGGLPIGLQVVGPRYADALVLQFCAAVEAIAPWDQHLPPILGQ</sequence>
<dbReference type="InterPro" id="IPR036928">
    <property type="entry name" value="AS_sf"/>
</dbReference>